<sequence length="90" mass="10098">MDVDPAQLRRAPQLRRALQTCGADLTLFEDTDIDILQHQGYRSVRGLRDATREGLTVAGLLPGLVDHILALKKKGRAGPTFRNSHDHEWQ</sequence>
<keyword evidence="2" id="KW-1185">Reference proteome</keyword>
<gene>
    <name evidence="1" type="ORF">TSOC_005512</name>
</gene>
<dbReference type="EMBL" id="PGGS01000151">
    <property type="protein sequence ID" value="PNH07986.1"/>
    <property type="molecule type" value="Genomic_DNA"/>
</dbReference>
<dbReference type="AlphaFoldDB" id="A0A2J8A635"/>
<dbReference type="OrthoDB" id="536933at2759"/>
<reference evidence="1 2" key="1">
    <citation type="journal article" date="2017" name="Mol. Biol. Evol.">
        <title>The 4-celled Tetrabaena socialis nuclear genome reveals the essential components for genetic control of cell number at the origin of multicellularity in the volvocine lineage.</title>
        <authorList>
            <person name="Featherston J."/>
            <person name="Arakaki Y."/>
            <person name="Hanschen E.R."/>
            <person name="Ferris P.J."/>
            <person name="Michod R.E."/>
            <person name="Olson B.J.S.C."/>
            <person name="Nozaki H."/>
            <person name="Durand P.M."/>
        </authorList>
    </citation>
    <scope>NUCLEOTIDE SEQUENCE [LARGE SCALE GENOMIC DNA]</scope>
    <source>
        <strain evidence="1 2">NIES-571</strain>
    </source>
</reference>
<comment type="caution">
    <text evidence="1">The sequence shown here is derived from an EMBL/GenBank/DDBJ whole genome shotgun (WGS) entry which is preliminary data.</text>
</comment>
<organism evidence="1 2">
    <name type="scientific">Tetrabaena socialis</name>
    <dbReference type="NCBI Taxonomy" id="47790"/>
    <lineage>
        <taxon>Eukaryota</taxon>
        <taxon>Viridiplantae</taxon>
        <taxon>Chlorophyta</taxon>
        <taxon>core chlorophytes</taxon>
        <taxon>Chlorophyceae</taxon>
        <taxon>CS clade</taxon>
        <taxon>Chlamydomonadales</taxon>
        <taxon>Tetrabaenaceae</taxon>
        <taxon>Tetrabaena</taxon>
    </lineage>
</organism>
<dbReference type="Proteomes" id="UP000236333">
    <property type="component" value="Unassembled WGS sequence"/>
</dbReference>
<proteinExistence type="predicted"/>
<evidence type="ECO:0000313" key="1">
    <source>
        <dbReference type="EMBL" id="PNH07986.1"/>
    </source>
</evidence>
<name>A0A2J8A635_9CHLO</name>
<protein>
    <submittedName>
        <fullName evidence="1">Uncharacterized protein</fullName>
    </submittedName>
</protein>
<accession>A0A2J8A635</accession>
<evidence type="ECO:0000313" key="2">
    <source>
        <dbReference type="Proteomes" id="UP000236333"/>
    </source>
</evidence>